<dbReference type="SUPFAM" id="SSF48557">
    <property type="entry name" value="L-aspartase-like"/>
    <property type="match status" value="1"/>
</dbReference>
<name>A0A3N0DPN0_9ACTN</name>
<dbReference type="PANTHER" id="PTHR43172">
    <property type="entry name" value="ADENYLOSUCCINATE LYASE"/>
    <property type="match status" value="1"/>
</dbReference>
<keyword evidence="1 3" id="KW-0456">Lyase</keyword>
<dbReference type="SMART" id="SM00998">
    <property type="entry name" value="ADSL_C"/>
    <property type="match status" value="1"/>
</dbReference>
<evidence type="ECO:0000313" key="4">
    <source>
        <dbReference type="Proteomes" id="UP000277094"/>
    </source>
</evidence>
<reference evidence="3 4" key="1">
    <citation type="submission" date="2018-11" db="EMBL/GenBank/DDBJ databases">
        <authorList>
            <person name="Li F."/>
        </authorList>
    </citation>
    <scope>NUCLEOTIDE SEQUENCE [LARGE SCALE GENOMIC DNA]</scope>
    <source>
        <strain evidence="3 4">KIS18-7</strain>
    </source>
</reference>
<dbReference type="Proteomes" id="UP000277094">
    <property type="component" value="Unassembled WGS sequence"/>
</dbReference>
<dbReference type="Pfam" id="PF00206">
    <property type="entry name" value="Lyase_1"/>
    <property type="match status" value="1"/>
</dbReference>
<dbReference type="InterPro" id="IPR008948">
    <property type="entry name" value="L-Aspartase-like"/>
</dbReference>
<dbReference type="InterPro" id="IPR000362">
    <property type="entry name" value="Fumarate_lyase_fam"/>
</dbReference>
<feature type="domain" description="Adenylosuccinate lyase C-terminal" evidence="2">
    <location>
        <begin position="366"/>
        <end position="442"/>
    </location>
</feature>
<dbReference type="InterPro" id="IPR019468">
    <property type="entry name" value="AdenyloSucc_lyase_C"/>
</dbReference>
<gene>
    <name evidence="3" type="ORF">EFL95_16505</name>
</gene>
<comment type="caution">
    <text evidence="3">The sequence shown here is derived from an EMBL/GenBank/DDBJ whole genome shotgun (WGS) entry which is preliminary data.</text>
</comment>
<dbReference type="OrthoDB" id="9768878at2"/>
<proteinExistence type="predicted"/>
<dbReference type="InterPro" id="IPR022761">
    <property type="entry name" value="Fumarate_lyase_N"/>
</dbReference>
<dbReference type="Gene3D" id="1.20.200.10">
    <property type="entry name" value="Fumarase/aspartase (Central domain)"/>
    <property type="match status" value="1"/>
</dbReference>
<dbReference type="PRINTS" id="PR00149">
    <property type="entry name" value="FUMRATELYASE"/>
</dbReference>
<accession>A0A3N0DPN0</accession>
<evidence type="ECO:0000259" key="2">
    <source>
        <dbReference type="SMART" id="SM00998"/>
    </source>
</evidence>
<sequence length="459" mass="49692">MVVRRAPFDLLRELYGDQEMIHIFSPEWMIDSWLQVESALANAQATLGLVDVEKARAIQAVCAEPGTINPFELWESARNVGYPILGLVRQIDAALPERLRGSVHLGATTQDIMDSGLAIQLDAAMAVIEQRLNSLGEELRGLVQEHTLTVMPGRTHGQQAVPTTLGAKLAVYLEEVRRHRVRLLAARDDVRQVSLFGAGGTSAAYGEHAPKIRALVSEQLGLVDTAVPWHVARDSLVHISSVLAATSTTAARLAREVADLARTEIGELGEAVGHHRGASSTMPQKANPITSESIIGFAVAARSAIPGISRAAEAGHERSAGEWQVEWVLIPALFVNVSSALNLAGELVRTLAVYPERMRENLGADGGLIMSESVMITLAAHLGRERAHDVVYQLARESREEGTSFVTVLDRWMKVQPDLPEIRVAADETSVGHAVEACEAAVSAWRATLSTEPSPWKEL</sequence>
<dbReference type="Gene3D" id="1.10.40.30">
    <property type="entry name" value="Fumarase/aspartase (C-terminal domain)"/>
    <property type="match status" value="1"/>
</dbReference>
<dbReference type="GO" id="GO:0016829">
    <property type="term" value="F:lyase activity"/>
    <property type="evidence" value="ECO:0007669"/>
    <property type="project" value="UniProtKB-KW"/>
</dbReference>
<keyword evidence="4" id="KW-1185">Reference proteome</keyword>
<organism evidence="3 4">
    <name type="scientific">Nocardioides marmorisolisilvae</name>
    <dbReference type="NCBI Taxonomy" id="1542737"/>
    <lineage>
        <taxon>Bacteria</taxon>
        <taxon>Bacillati</taxon>
        <taxon>Actinomycetota</taxon>
        <taxon>Actinomycetes</taxon>
        <taxon>Propionibacteriales</taxon>
        <taxon>Nocardioidaceae</taxon>
        <taxon>Nocardioides</taxon>
    </lineage>
</organism>
<protein>
    <submittedName>
        <fullName evidence="3">Adenylosuccinate lyase family protein</fullName>
    </submittedName>
</protein>
<evidence type="ECO:0000313" key="3">
    <source>
        <dbReference type="EMBL" id="RNL77609.1"/>
    </source>
</evidence>
<dbReference type="PRINTS" id="PR00145">
    <property type="entry name" value="ARGSUCLYASE"/>
</dbReference>
<dbReference type="AlphaFoldDB" id="A0A3N0DPN0"/>
<dbReference type="CDD" id="cd01597">
    <property type="entry name" value="pCLME"/>
    <property type="match status" value="1"/>
</dbReference>
<dbReference type="EMBL" id="RJSG01000003">
    <property type="protein sequence ID" value="RNL77609.1"/>
    <property type="molecule type" value="Genomic_DNA"/>
</dbReference>
<dbReference type="Pfam" id="PF10397">
    <property type="entry name" value="ADSL_C"/>
    <property type="match status" value="1"/>
</dbReference>
<dbReference type="RefSeq" id="WP_123235195.1">
    <property type="nucleotide sequence ID" value="NZ_RJSG01000003.1"/>
</dbReference>
<evidence type="ECO:0000256" key="1">
    <source>
        <dbReference type="ARBA" id="ARBA00023239"/>
    </source>
</evidence>